<dbReference type="PANTHER" id="PTHR48090:SF3">
    <property type="entry name" value="UNDECAPRENYL-PHOSPHATE 4-DEOXY-4-FORMAMIDO-L-ARABINOSE TRANSFERASE"/>
    <property type="match status" value="1"/>
</dbReference>
<gene>
    <name evidence="9" type="ORF">FHG66_11120</name>
</gene>
<keyword evidence="1" id="KW-1003">Cell membrane</keyword>
<dbReference type="GO" id="GO:0009103">
    <property type="term" value="P:lipopolysaccharide biosynthetic process"/>
    <property type="evidence" value="ECO:0007669"/>
    <property type="project" value="UniProtKB-KW"/>
</dbReference>
<organism evidence="9 10">
    <name type="scientific">Rubellimicrobium rubrum</name>
    <dbReference type="NCBI Taxonomy" id="2585369"/>
    <lineage>
        <taxon>Bacteria</taxon>
        <taxon>Pseudomonadati</taxon>
        <taxon>Pseudomonadota</taxon>
        <taxon>Alphaproteobacteria</taxon>
        <taxon>Rhodobacterales</taxon>
        <taxon>Roseobacteraceae</taxon>
        <taxon>Rubellimicrobium</taxon>
    </lineage>
</organism>
<dbReference type="OrthoDB" id="9807795at2"/>
<keyword evidence="4" id="KW-0812">Transmembrane</keyword>
<dbReference type="Proteomes" id="UP000305887">
    <property type="component" value="Unassembled WGS sequence"/>
</dbReference>
<accession>A0A5C4MTS0</accession>
<feature type="domain" description="Glycosyltransferase 2-like" evidence="8">
    <location>
        <begin position="7"/>
        <end position="169"/>
    </location>
</feature>
<dbReference type="GO" id="GO:0005886">
    <property type="term" value="C:plasma membrane"/>
    <property type="evidence" value="ECO:0007669"/>
    <property type="project" value="TreeGrafter"/>
</dbReference>
<keyword evidence="6" id="KW-1133">Transmembrane helix</keyword>
<dbReference type="RefSeq" id="WP_139076832.1">
    <property type="nucleotide sequence ID" value="NZ_VDFU01000011.1"/>
</dbReference>
<dbReference type="SUPFAM" id="SSF53448">
    <property type="entry name" value="Nucleotide-diphospho-sugar transferases"/>
    <property type="match status" value="1"/>
</dbReference>
<dbReference type="InterPro" id="IPR050256">
    <property type="entry name" value="Glycosyltransferase_2"/>
</dbReference>
<evidence type="ECO:0000256" key="5">
    <source>
        <dbReference type="ARBA" id="ARBA00022985"/>
    </source>
</evidence>
<keyword evidence="3 9" id="KW-0808">Transferase</keyword>
<dbReference type="AlphaFoldDB" id="A0A5C4MTS0"/>
<dbReference type="GO" id="GO:0099621">
    <property type="term" value="F:undecaprenyl-phosphate 4-deoxy-4-formamido-L-arabinose transferase activity"/>
    <property type="evidence" value="ECO:0007669"/>
    <property type="project" value="TreeGrafter"/>
</dbReference>
<dbReference type="CDD" id="cd04179">
    <property type="entry name" value="DPM_DPG-synthase_like"/>
    <property type="match status" value="1"/>
</dbReference>
<dbReference type="FunFam" id="3.90.550.10:FF:000170">
    <property type="entry name" value="Dolichol-phosphate mannosyltransferase"/>
    <property type="match status" value="1"/>
</dbReference>
<name>A0A5C4MTS0_9RHOB</name>
<evidence type="ECO:0000313" key="10">
    <source>
        <dbReference type="Proteomes" id="UP000305887"/>
    </source>
</evidence>
<protein>
    <submittedName>
        <fullName evidence="9">Glycosyltransferase family 2 protein</fullName>
    </submittedName>
</protein>
<evidence type="ECO:0000256" key="3">
    <source>
        <dbReference type="ARBA" id="ARBA00022679"/>
    </source>
</evidence>
<comment type="caution">
    <text evidence="9">The sequence shown here is derived from an EMBL/GenBank/DDBJ whole genome shotgun (WGS) entry which is preliminary data.</text>
</comment>
<evidence type="ECO:0000256" key="1">
    <source>
        <dbReference type="ARBA" id="ARBA00022475"/>
    </source>
</evidence>
<evidence type="ECO:0000256" key="4">
    <source>
        <dbReference type="ARBA" id="ARBA00022692"/>
    </source>
</evidence>
<dbReference type="EMBL" id="VDFU01000011">
    <property type="protein sequence ID" value="TNC49440.1"/>
    <property type="molecule type" value="Genomic_DNA"/>
</dbReference>
<evidence type="ECO:0000259" key="8">
    <source>
        <dbReference type="Pfam" id="PF00535"/>
    </source>
</evidence>
<dbReference type="Pfam" id="PF00535">
    <property type="entry name" value="Glycos_transf_2"/>
    <property type="match status" value="1"/>
</dbReference>
<keyword evidence="7" id="KW-0472">Membrane</keyword>
<evidence type="ECO:0000313" key="9">
    <source>
        <dbReference type="EMBL" id="TNC49440.1"/>
    </source>
</evidence>
<keyword evidence="5" id="KW-0448">Lipopolysaccharide biosynthesis</keyword>
<evidence type="ECO:0000256" key="2">
    <source>
        <dbReference type="ARBA" id="ARBA00022676"/>
    </source>
</evidence>
<keyword evidence="2" id="KW-0328">Glycosyltransferase</keyword>
<keyword evidence="10" id="KW-1185">Reference proteome</keyword>
<dbReference type="InterPro" id="IPR001173">
    <property type="entry name" value="Glyco_trans_2-like"/>
</dbReference>
<dbReference type="PANTHER" id="PTHR48090">
    <property type="entry name" value="UNDECAPRENYL-PHOSPHATE 4-DEOXY-4-FORMAMIDO-L-ARABINOSE TRANSFERASE-RELATED"/>
    <property type="match status" value="1"/>
</dbReference>
<evidence type="ECO:0000256" key="6">
    <source>
        <dbReference type="ARBA" id="ARBA00022989"/>
    </source>
</evidence>
<reference evidence="9 10" key="1">
    <citation type="submission" date="2019-06" db="EMBL/GenBank/DDBJ databases">
        <title>YIM 131921 draft genome.</title>
        <authorList>
            <person name="Jiang L."/>
        </authorList>
    </citation>
    <scope>NUCLEOTIDE SEQUENCE [LARGE SCALE GENOMIC DNA]</scope>
    <source>
        <strain evidence="9 10">YIM 131921</strain>
    </source>
</reference>
<evidence type="ECO:0000256" key="7">
    <source>
        <dbReference type="ARBA" id="ARBA00023136"/>
    </source>
</evidence>
<sequence length="300" mass="32552">MIPLRVSVILPAKDEEGCIAAVVADIGRSLADIVHEIIVIDDGSTDATAARVRAMMPTSPNLRLLRHDRACGQSAAIRTGVLAARADLVATLDADGQNPPAELVAVLAPFLKGRRDPRLGLVQGQRAARQDALSRRLASRMANRLRARLLVDGLRDSACGLKAFPREVYLRLPYFDHIHRFMAAMVLREGFTVLPVEVSHAPRLSGRSKYGNLGRAMVGVVDLLGTVWLLRRRKLPSALEVVGEDRGAATWSSPSLPRGHETDFDICAGPVAASWQACPSAMFGRPRDPRVPCMAAPVRR</sequence>
<dbReference type="InterPro" id="IPR029044">
    <property type="entry name" value="Nucleotide-diphossugar_trans"/>
</dbReference>
<proteinExistence type="predicted"/>
<dbReference type="Gene3D" id="3.90.550.10">
    <property type="entry name" value="Spore Coat Polysaccharide Biosynthesis Protein SpsA, Chain A"/>
    <property type="match status" value="1"/>
</dbReference>